<accession>A0A059XTN7</accession>
<sequence length="228" mass="25289">MFQYEAPEGARMIQVWINGKEWQVPEGLTMIQAMWYTGHEVIHGIGCLGGVCGACAAVYRMPGNFRLFNALACQTLVKEGMAFSLIASYPTQRAHYDIEQIPDAKEGLFTLYPESATCRNCNACTEVCPQGIDVRTSVWQAAFGDFKGVAETTMSCVMCGLCVSRCIAEMAPHEIALYARRAYASRELAFPENLRQRMDSVASGAYDKELERLSRLSPDQLKLECGVK</sequence>
<dbReference type="Pfam" id="PF13187">
    <property type="entry name" value="Fer4_9"/>
    <property type="match status" value="1"/>
</dbReference>
<dbReference type="SUPFAM" id="SSF54292">
    <property type="entry name" value="2Fe-2S ferredoxin-like"/>
    <property type="match status" value="1"/>
</dbReference>
<evidence type="ECO:0000259" key="5">
    <source>
        <dbReference type="PROSITE" id="PS51379"/>
    </source>
</evidence>
<dbReference type="RefSeq" id="WP_014960566.1">
    <property type="nucleotide sequence ID" value="NZ_CP007243.1"/>
</dbReference>
<dbReference type="PROSITE" id="PS00197">
    <property type="entry name" value="2FE2S_FER_1"/>
    <property type="match status" value="1"/>
</dbReference>
<keyword evidence="3" id="KW-0411">Iron-sulfur</keyword>
<dbReference type="InterPro" id="IPR001041">
    <property type="entry name" value="2Fe-2S_ferredoxin-type"/>
</dbReference>
<dbReference type="HOGENOM" id="CLU_089211_1_0_0"/>
<dbReference type="AlphaFoldDB" id="A0A059XTN7"/>
<keyword evidence="2" id="KW-0408">Iron</keyword>
<dbReference type="Proteomes" id="UP000027059">
    <property type="component" value="Chromosome"/>
</dbReference>
<dbReference type="InterPro" id="IPR036010">
    <property type="entry name" value="2Fe-2S_ferredoxin-like_sf"/>
</dbReference>
<evidence type="ECO:0000313" key="7">
    <source>
        <dbReference type="Proteomes" id="UP000027059"/>
    </source>
</evidence>
<protein>
    <submittedName>
        <fullName evidence="6">4Fe-4S ferredoxin</fullName>
    </submittedName>
</protein>
<dbReference type="Gene3D" id="3.30.70.20">
    <property type="match status" value="1"/>
</dbReference>
<organism evidence="6 7">
    <name type="scientific">Leptospirillum ferriphilum YSK</name>
    <dbReference type="NCBI Taxonomy" id="1441628"/>
    <lineage>
        <taxon>Bacteria</taxon>
        <taxon>Pseudomonadati</taxon>
        <taxon>Nitrospirota</taxon>
        <taxon>Nitrospiria</taxon>
        <taxon>Nitrospirales</taxon>
        <taxon>Nitrospiraceae</taxon>
        <taxon>Leptospirillum</taxon>
    </lineage>
</organism>
<dbReference type="EMBL" id="CP007243">
    <property type="protein sequence ID" value="AIA30183.1"/>
    <property type="molecule type" value="Genomic_DNA"/>
</dbReference>
<evidence type="ECO:0000259" key="4">
    <source>
        <dbReference type="PROSITE" id="PS51085"/>
    </source>
</evidence>
<dbReference type="KEGG" id="lfp:Y981_03595"/>
<feature type="domain" description="4Fe-4S ferredoxin-type" evidence="5">
    <location>
        <begin position="109"/>
        <end position="137"/>
    </location>
</feature>
<proteinExistence type="predicted"/>
<dbReference type="InterPro" id="IPR006058">
    <property type="entry name" value="2Fe2S_fd_BS"/>
</dbReference>
<reference evidence="6 7" key="2">
    <citation type="journal article" date="2015" name="Biomed. Res. Int.">
        <title>Effects of Arsenite Resistance on the Growth and Functional Gene Expression of Leptospirillum ferriphilum and Acidithiobacillus thiooxidans in Pure Culture and Coculture.</title>
        <authorList>
            <person name="Jiang H."/>
            <person name="Liang Y."/>
            <person name="Yin H."/>
            <person name="Xiao Y."/>
            <person name="Guo X."/>
            <person name="Xu Y."/>
            <person name="Hu Q."/>
            <person name="Liu H."/>
            <person name="Liu X."/>
        </authorList>
    </citation>
    <scope>NUCLEOTIDE SEQUENCE [LARGE SCALE GENOMIC DNA]</scope>
    <source>
        <strain evidence="6 7">YSK</strain>
    </source>
</reference>
<dbReference type="SUPFAM" id="SSF46548">
    <property type="entry name" value="alpha-helical ferredoxin"/>
    <property type="match status" value="1"/>
</dbReference>
<evidence type="ECO:0000256" key="2">
    <source>
        <dbReference type="ARBA" id="ARBA00023004"/>
    </source>
</evidence>
<dbReference type="OrthoDB" id="9800558at2"/>
<keyword evidence="7" id="KW-1185">Reference proteome</keyword>
<evidence type="ECO:0000256" key="3">
    <source>
        <dbReference type="ARBA" id="ARBA00023014"/>
    </source>
</evidence>
<evidence type="ECO:0000256" key="1">
    <source>
        <dbReference type="ARBA" id="ARBA00022723"/>
    </source>
</evidence>
<dbReference type="PROSITE" id="PS51379">
    <property type="entry name" value="4FE4S_FER_2"/>
    <property type="match status" value="1"/>
</dbReference>
<feature type="domain" description="2Fe-2S ferredoxin-type" evidence="4">
    <location>
        <begin position="11"/>
        <end position="89"/>
    </location>
</feature>
<dbReference type="PROSITE" id="PS51085">
    <property type="entry name" value="2FE2S_FER_2"/>
    <property type="match status" value="1"/>
</dbReference>
<name>A0A059XTN7_9BACT</name>
<dbReference type="InterPro" id="IPR017900">
    <property type="entry name" value="4Fe4S_Fe_S_CS"/>
</dbReference>
<gene>
    <name evidence="6" type="ORF">Y981_03595</name>
</gene>
<dbReference type="CDD" id="cd00207">
    <property type="entry name" value="fer2"/>
    <property type="match status" value="1"/>
</dbReference>
<dbReference type="GO" id="GO:0046872">
    <property type="term" value="F:metal ion binding"/>
    <property type="evidence" value="ECO:0007669"/>
    <property type="project" value="UniProtKB-KW"/>
</dbReference>
<dbReference type="GO" id="GO:0051537">
    <property type="term" value="F:2 iron, 2 sulfur cluster binding"/>
    <property type="evidence" value="ECO:0007669"/>
    <property type="project" value="InterPro"/>
</dbReference>
<dbReference type="Pfam" id="PF13510">
    <property type="entry name" value="Fer2_4"/>
    <property type="match status" value="1"/>
</dbReference>
<reference evidence="7" key="1">
    <citation type="submission" date="2014-02" db="EMBL/GenBank/DDBJ databases">
        <title>Complete genome sequence and comparative genomic analysis of the nitrogen-fixing bacterium Leptospirillum ferriphilum YSK.</title>
        <authorList>
            <person name="Guo X."/>
            <person name="Yin H."/>
            <person name="Liang Y."/>
            <person name="Hu Q."/>
            <person name="Ma L."/>
            <person name="Xiao Y."/>
            <person name="Zhang X."/>
            <person name="Qiu G."/>
            <person name="Liu X."/>
        </authorList>
    </citation>
    <scope>NUCLEOTIDE SEQUENCE [LARGE SCALE GENOMIC DNA]</scope>
    <source>
        <strain evidence="7">YSK</strain>
    </source>
</reference>
<evidence type="ECO:0000313" key="6">
    <source>
        <dbReference type="EMBL" id="AIA30183.1"/>
    </source>
</evidence>
<dbReference type="InterPro" id="IPR017896">
    <property type="entry name" value="4Fe4S_Fe-S-bd"/>
</dbReference>
<keyword evidence="1" id="KW-0479">Metal-binding</keyword>
<dbReference type="PROSITE" id="PS00198">
    <property type="entry name" value="4FE4S_FER_1"/>
    <property type="match status" value="1"/>
</dbReference>